<dbReference type="EMBL" id="CP016539">
    <property type="protein sequence ID" value="ANU21369.1"/>
    <property type="molecule type" value="Genomic_DNA"/>
</dbReference>
<dbReference type="STRING" id="1038856.BBI15_14880"/>
<gene>
    <name evidence="2" type="ORF">BBI15_14880</name>
</gene>
<organism evidence="2 3">
    <name type="scientific">Planococcus plakortidis</name>
    <dbReference type="NCBI Taxonomy" id="1038856"/>
    <lineage>
        <taxon>Bacteria</taxon>
        <taxon>Bacillati</taxon>
        <taxon>Bacillota</taxon>
        <taxon>Bacilli</taxon>
        <taxon>Bacillales</taxon>
        <taxon>Caryophanaceae</taxon>
        <taxon>Planococcus</taxon>
    </lineage>
</organism>
<keyword evidence="3" id="KW-1185">Reference proteome</keyword>
<dbReference type="RefSeq" id="WP_068872169.1">
    <property type="nucleotide sequence ID" value="NZ_CP016539.2"/>
</dbReference>
<dbReference type="PANTHER" id="PTHR13812">
    <property type="entry name" value="KETIMINE REDUCTASE MU-CRYSTALLIN"/>
    <property type="match status" value="1"/>
</dbReference>
<dbReference type="Proteomes" id="UP000092650">
    <property type="component" value="Chromosome"/>
</dbReference>
<proteinExistence type="inferred from homology"/>
<evidence type="ECO:0000313" key="3">
    <source>
        <dbReference type="Proteomes" id="UP000092650"/>
    </source>
</evidence>
<dbReference type="Gene3D" id="3.30.1780.10">
    <property type="entry name" value="ornithine cyclodeaminase, domain 1"/>
    <property type="match status" value="1"/>
</dbReference>
<dbReference type="PANTHER" id="PTHR13812:SF19">
    <property type="entry name" value="KETIMINE REDUCTASE MU-CRYSTALLIN"/>
    <property type="match status" value="1"/>
</dbReference>
<dbReference type="GO" id="GO:0005737">
    <property type="term" value="C:cytoplasm"/>
    <property type="evidence" value="ECO:0007669"/>
    <property type="project" value="TreeGrafter"/>
</dbReference>
<reference evidence="2" key="1">
    <citation type="submission" date="2016-10" db="EMBL/GenBank/DDBJ databases">
        <authorList>
            <person name="See-Too W.S."/>
        </authorList>
    </citation>
    <scope>NUCLEOTIDE SEQUENCE [LARGE SCALE GENOMIC DNA]</scope>
    <source>
        <strain evidence="2">DSM 23997</strain>
    </source>
</reference>
<sequence>MKIINEQQIQQNYKMSDAIGDVTALLHAKQQGKIDNPHRTVLDFPERQASALYMPSADTQEELAGVKVVTIFPDNPKQGKPTTQGVILLSDAKNGEHVAMMTASYLTRLRTGALSAIATDHLARKDSRVLAVIGTGAMAFEQVLGVLEVRDIETILLFNRTEEKAMRFKEQLEAFGVQARIEIAANAKQAVEAADIVACATRSTEPVFDGNDLKPGTHINGVGSYLPHMREMDETTIARADKIVADDLAGVQEEAGELIHAADSGKWSFDRLHAELAELVTGQSKGRETEDEITFFKCVGAAYFDLAVAKGVYRKAQDGKMGTDVEL</sequence>
<dbReference type="InterPro" id="IPR023401">
    <property type="entry name" value="ODC_N"/>
</dbReference>
<name>A0A1C7EC87_9BACL</name>
<protein>
    <submittedName>
        <fullName evidence="2">Ornithine cyclodeaminase</fullName>
    </submittedName>
</protein>
<evidence type="ECO:0000256" key="1">
    <source>
        <dbReference type="ARBA" id="ARBA00008903"/>
    </source>
</evidence>
<dbReference type="InterPro" id="IPR003462">
    <property type="entry name" value="ODC_Mu_crystall"/>
</dbReference>
<dbReference type="OrthoDB" id="9792005at2"/>
<dbReference type="GO" id="GO:0016491">
    <property type="term" value="F:oxidoreductase activity"/>
    <property type="evidence" value="ECO:0007669"/>
    <property type="project" value="UniProtKB-ARBA"/>
</dbReference>
<evidence type="ECO:0000313" key="2">
    <source>
        <dbReference type="EMBL" id="ANU21369.1"/>
    </source>
</evidence>
<dbReference type="Pfam" id="PF02423">
    <property type="entry name" value="OCD_Mu_crystall"/>
    <property type="match status" value="1"/>
</dbReference>
<dbReference type="GO" id="GO:0019752">
    <property type="term" value="P:carboxylic acid metabolic process"/>
    <property type="evidence" value="ECO:0007669"/>
    <property type="project" value="UniProtKB-ARBA"/>
</dbReference>
<dbReference type="KEGG" id="ppla:BBI15_14880"/>
<accession>A0A1C7EC87</accession>
<dbReference type="FunFam" id="3.40.50.720:FF:000311">
    <property type="entry name" value="Ornithine cyclodeaminase"/>
    <property type="match status" value="1"/>
</dbReference>
<dbReference type="AlphaFoldDB" id="A0A1C7EC87"/>
<dbReference type="Gene3D" id="3.40.50.720">
    <property type="entry name" value="NAD(P)-binding Rossmann-like Domain"/>
    <property type="match status" value="1"/>
</dbReference>
<comment type="similarity">
    <text evidence="1">Belongs to the ornithine cyclodeaminase/mu-crystallin family.</text>
</comment>
<dbReference type="SUPFAM" id="SSF51735">
    <property type="entry name" value="NAD(P)-binding Rossmann-fold domains"/>
    <property type="match status" value="1"/>
</dbReference>
<dbReference type="PIRSF" id="PIRSF001439">
    <property type="entry name" value="CryM"/>
    <property type="match status" value="1"/>
</dbReference>
<dbReference type="InterPro" id="IPR036291">
    <property type="entry name" value="NAD(P)-bd_dom_sf"/>
</dbReference>